<organism evidence="2 3">
    <name type="scientific">Volvox africanus</name>
    <dbReference type="NCBI Taxonomy" id="51714"/>
    <lineage>
        <taxon>Eukaryota</taxon>
        <taxon>Viridiplantae</taxon>
        <taxon>Chlorophyta</taxon>
        <taxon>core chlorophytes</taxon>
        <taxon>Chlorophyceae</taxon>
        <taxon>CS clade</taxon>
        <taxon>Chlamydomonadales</taxon>
        <taxon>Volvocaceae</taxon>
        <taxon>Volvox</taxon>
    </lineage>
</organism>
<keyword evidence="3" id="KW-1185">Reference proteome</keyword>
<feature type="compositionally biased region" description="Pro residues" evidence="1">
    <location>
        <begin position="100"/>
        <end position="120"/>
    </location>
</feature>
<feature type="compositionally biased region" description="Low complexity" evidence="1">
    <location>
        <begin position="36"/>
        <end position="63"/>
    </location>
</feature>
<dbReference type="EMBL" id="BNCO01000079">
    <property type="protein sequence ID" value="GIL65820.1"/>
    <property type="molecule type" value="Genomic_DNA"/>
</dbReference>
<sequence>SAPARRRPVPTPTAPGPEERRRPASPLSPTLPPPTSSSWSSCTHGSSPNSRASASASSARASALRFCRTLPDMSPPPLSSAPAPRHPPLRTRDAPDPAKLSPPSPPLAPSVAPPPLPAPASPAAVSASAAAAARCIAWRSGTCIAR</sequence>
<reference evidence="2" key="1">
    <citation type="journal article" date="2021" name="Proc. Natl. Acad. Sci. U.S.A.">
        <title>Three genomes in the algal genus Volvox reveal the fate of a haploid sex-determining region after a transition to homothallism.</title>
        <authorList>
            <person name="Yamamoto K."/>
            <person name="Hamaji T."/>
            <person name="Kawai-Toyooka H."/>
            <person name="Matsuzaki R."/>
            <person name="Takahashi F."/>
            <person name="Nishimura Y."/>
            <person name="Kawachi M."/>
            <person name="Noguchi H."/>
            <person name="Minakuchi Y."/>
            <person name="Umen J.G."/>
            <person name="Toyoda A."/>
            <person name="Nozaki H."/>
        </authorList>
    </citation>
    <scope>NUCLEOTIDE SEQUENCE</scope>
    <source>
        <strain evidence="2">NIES-3780</strain>
    </source>
</reference>
<evidence type="ECO:0000313" key="2">
    <source>
        <dbReference type="EMBL" id="GIL65820.1"/>
    </source>
</evidence>
<dbReference type="AlphaFoldDB" id="A0A8J4BQI5"/>
<gene>
    <name evidence="2" type="ORF">Vafri_19469</name>
</gene>
<proteinExistence type="predicted"/>
<name>A0A8J4BQI5_9CHLO</name>
<feature type="non-terminal residue" evidence="2">
    <location>
        <position position="1"/>
    </location>
</feature>
<accession>A0A8J4BQI5</accession>
<feature type="region of interest" description="Disordered" evidence="1">
    <location>
        <begin position="1"/>
        <end position="123"/>
    </location>
</feature>
<comment type="caution">
    <text evidence="2">The sequence shown here is derived from an EMBL/GenBank/DDBJ whole genome shotgun (WGS) entry which is preliminary data.</text>
</comment>
<feature type="non-terminal residue" evidence="2">
    <location>
        <position position="146"/>
    </location>
</feature>
<evidence type="ECO:0000313" key="3">
    <source>
        <dbReference type="Proteomes" id="UP000747399"/>
    </source>
</evidence>
<protein>
    <submittedName>
        <fullName evidence="2">Uncharacterized protein</fullName>
    </submittedName>
</protein>
<evidence type="ECO:0000256" key="1">
    <source>
        <dbReference type="SAM" id="MobiDB-lite"/>
    </source>
</evidence>
<dbReference type="Proteomes" id="UP000747399">
    <property type="component" value="Unassembled WGS sequence"/>
</dbReference>